<dbReference type="GO" id="GO:0044283">
    <property type="term" value="P:small molecule biosynthetic process"/>
    <property type="evidence" value="ECO:0007669"/>
    <property type="project" value="UniProtKB-ARBA"/>
</dbReference>
<comment type="similarity">
    <text evidence="1 2">Belongs to the iron/ascorbate-dependent oxidoreductase family.</text>
</comment>
<dbReference type="SUPFAM" id="SSF51197">
    <property type="entry name" value="Clavaminate synthase-like"/>
    <property type="match status" value="1"/>
</dbReference>
<dbReference type="PROSITE" id="PS51471">
    <property type="entry name" value="FE2OG_OXY"/>
    <property type="match status" value="1"/>
</dbReference>
<reference evidence="4 5" key="1">
    <citation type="submission" date="2015-06" db="EMBL/GenBank/DDBJ databases">
        <title>Talaromyces atroroseus IBT 11181 draft genome.</title>
        <authorList>
            <person name="Rasmussen K.B."/>
            <person name="Rasmussen S."/>
            <person name="Petersen B."/>
            <person name="Sicheritz-Ponten T."/>
            <person name="Mortensen U.H."/>
            <person name="Thrane U."/>
        </authorList>
    </citation>
    <scope>NUCLEOTIDE SEQUENCE [LARGE SCALE GENOMIC DNA]</scope>
    <source>
        <strain evidence="4 5">IBT 11181</strain>
    </source>
</reference>
<comment type="caution">
    <text evidence="4">The sequence shown here is derived from an EMBL/GenBank/DDBJ whole genome shotgun (WGS) entry which is preliminary data.</text>
</comment>
<dbReference type="InterPro" id="IPR050231">
    <property type="entry name" value="Iron_ascorbate_oxido_reductase"/>
</dbReference>
<keyword evidence="2" id="KW-0408">Iron</keyword>
<dbReference type="Pfam" id="PF14226">
    <property type="entry name" value="DIOX_N"/>
    <property type="match status" value="1"/>
</dbReference>
<dbReference type="GO" id="GO:0046872">
    <property type="term" value="F:metal ion binding"/>
    <property type="evidence" value="ECO:0007669"/>
    <property type="project" value="UniProtKB-KW"/>
</dbReference>
<organism evidence="4 5">
    <name type="scientific">Talaromyces atroroseus</name>
    <dbReference type="NCBI Taxonomy" id="1441469"/>
    <lineage>
        <taxon>Eukaryota</taxon>
        <taxon>Fungi</taxon>
        <taxon>Dikarya</taxon>
        <taxon>Ascomycota</taxon>
        <taxon>Pezizomycotina</taxon>
        <taxon>Eurotiomycetes</taxon>
        <taxon>Eurotiomycetidae</taxon>
        <taxon>Eurotiales</taxon>
        <taxon>Trichocomaceae</taxon>
        <taxon>Talaromyces</taxon>
        <taxon>Talaromyces sect. Trachyspermi</taxon>
    </lineage>
</organism>
<protein>
    <recommendedName>
        <fullName evidence="3">Fe2OG dioxygenase domain-containing protein</fullName>
    </recommendedName>
</protein>
<evidence type="ECO:0000313" key="5">
    <source>
        <dbReference type="Proteomes" id="UP000214365"/>
    </source>
</evidence>
<dbReference type="STRING" id="1441469.A0A1Q5QA45"/>
<sequence length="399" mass="44314">MSTETATLATTKRKPTGRAGIVDGKLYLSQGIVRNLAPAHGNGGEFDSIPVIDLSAMISPNPDPIALEKLVAEIKDACMRVGFFVIKNHGIDWSIVEETFAALEEFFGLPMETKMLYHQSKSPSFMGYEEPYYTNVDRLKKGDLKESMTTAYDPWTDELGIGDEVPKLMIRENLWPNPKDAPKFRPAIEGYRAACLSLMRKLIKILALAMGEKETYFDKKITYPIAGIRALYYPPQTASPDEETGLGAHTDVQMMTMIAQNPYNAQSLQVLNAKGEWISPQLEPETFVVNLGDMVARLTNDTFVSTVHRVCNSGDNATGRYSIPFFFGLSNDELVSTLPQFITEEAPLNENYKDAVTGYEHYNKRMRIAHHDHPTADGKTSAALPYGMTKIDGVLVPGI</sequence>
<evidence type="ECO:0000256" key="2">
    <source>
        <dbReference type="RuleBase" id="RU003682"/>
    </source>
</evidence>
<name>A0A1Q5QA45_TALAT</name>
<dbReference type="OrthoDB" id="288590at2759"/>
<dbReference type="PANTHER" id="PTHR47990">
    <property type="entry name" value="2-OXOGLUTARATE (2OG) AND FE(II)-DEPENDENT OXYGENASE SUPERFAMILY PROTEIN-RELATED"/>
    <property type="match status" value="1"/>
</dbReference>
<dbReference type="Pfam" id="PF03171">
    <property type="entry name" value="2OG-FeII_Oxy"/>
    <property type="match status" value="1"/>
</dbReference>
<keyword evidence="2" id="KW-0560">Oxidoreductase</keyword>
<dbReference type="InterPro" id="IPR026992">
    <property type="entry name" value="DIOX_N"/>
</dbReference>
<dbReference type="InterPro" id="IPR044861">
    <property type="entry name" value="IPNS-like_FE2OG_OXY"/>
</dbReference>
<dbReference type="AlphaFoldDB" id="A0A1Q5QA45"/>
<dbReference type="PRINTS" id="PR00682">
    <property type="entry name" value="IPNSYNTHASE"/>
</dbReference>
<dbReference type="Gene3D" id="2.60.120.330">
    <property type="entry name" value="B-lactam Antibiotic, Isopenicillin N Synthase, Chain"/>
    <property type="match status" value="1"/>
</dbReference>
<dbReference type="GO" id="GO:0016491">
    <property type="term" value="F:oxidoreductase activity"/>
    <property type="evidence" value="ECO:0007669"/>
    <property type="project" value="UniProtKB-KW"/>
</dbReference>
<evidence type="ECO:0000313" key="4">
    <source>
        <dbReference type="EMBL" id="OKL62761.1"/>
    </source>
</evidence>
<dbReference type="GeneID" id="31001082"/>
<keyword evidence="2" id="KW-0479">Metal-binding</keyword>
<dbReference type="EMBL" id="LFMY01000002">
    <property type="protein sequence ID" value="OKL62761.1"/>
    <property type="molecule type" value="Genomic_DNA"/>
</dbReference>
<accession>A0A1Q5QA45</accession>
<dbReference type="Proteomes" id="UP000214365">
    <property type="component" value="Unassembled WGS sequence"/>
</dbReference>
<dbReference type="InterPro" id="IPR027443">
    <property type="entry name" value="IPNS-like_sf"/>
</dbReference>
<dbReference type="RefSeq" id="XP_020122882.1">
    <property type="nucleotide sequence ID" value="XM_020260978.1"/>
</dbReference>
<feature type="domain" description="Fe2OG dioxygenase" evidence="3">
    <location>
        <begin position="224"/>
        <end position="329"/>
    </location>
</feature>
<keyword evidence="5" id="KW-1185">Reference proteome</keyword>
<evidence type="ECO:0000259" key="3">
    <source>
        <dbReference type="PROSITE" id="PS51471"/>
    </source>
</evidence>
<proteinExistence type="inferred from homology"/>
<dbReference type="InterPro" id="IPR005123">
    <property type="entry name" value="Oxoglu/Fe-dep_dioxygenase_dom"/>
</dbReference>
<evidence type="ECO:0000256" key="1">
    <source>
        <dbReference type="ARBA" id="ARBA00008056"/>
    </source>
</evidence>
<gene>
    <name evidence="4" type="ORF">UA08_01327</name>
</gene>